<gene>
    <name evidence="1" type="ORF">SAMN04488128_103534</name>
</gene>
<reference evidence="2" key="1">
    <citation type="submission" date="2017-02" db="EMBL/GenBank/DDBJ databases">
        <authorList>
            <person name="Varghese N."/>
            <person name="Submissions S."/>
        </authorList>
    </citation>
    <scope>NUCLEOTIDE SEQUENCE [LARGE SCALE GENOMIC DNA]</scope>
    <source>
        <strain evidence="2">DSM 22224</strain>
    </source>
</reference>
<dbReference type="Proteomes" id="UP000190367">
    <property type="component" value="Unassembled WGS sequence"/>
</dbReference>
<accession>A0A1T4SV37</accession>
<protein>
    <submittedName>
        <fullName evidence="1">Uncharacterized protein</fullName>
    </submittedName>
</protein>
<keyword evidence="2" id="KW-1185">Reference proteome</keyword>
<sequence length="33" mass="3964">MFFESGIRHCPVTGFFFVAVKPFSFWPIYYQDV</sequence>
<dbReference type="EMBL" id="FUWZ01000003">
    <property type="protein sequence ID" value="SKA31761.1"/>
    <property type="molecule type" value="Genomic_DNA"/>
</dbReference>
<proteinExistence type="predicted"/>
<dbReference type="AlphaFoldDB" id="A0A1T4SV37"/>
<organism evidence="1 2">
    <name type="scientific">Chitinophaga eiseniae</name>
    <dbReference type="NCBI Taxonomy" id="634771"/>
    <lineage>
        <taxon>Bacteria</taxon>
        <taxon>Pseudomonadati</taxon>
        <taxon>Bacteroidota</taxon>
        <taxon>Chitinophagia</taxon>
        <taxon>Chitinophagales</taxon>
        <taxon>Chitinophagaceae</taxon>
        <taxon>Chitinophaga</taxon>
    </lineage>
</organism>
<evidence type="ECO:0000313" key="2">
    <source>
        <dbReference type="Proteomes" id="UP000190367"/>
    </source>
</evidence>
<dbReference type="STRING" id="634771.SAMN04488128_103534"/>
<evidence type="ECO:0000313" key="1">
    <source>
        <dbReference type="EMBL" id="SKA31761.1"/>
    </source>
</evidence>
<name>A0A1T4SV37_9BACT</name>